<organism evidence="2 3">
    <name type="scientific">Penicillium alfredii</name>
    <dbReference type="NCBI Taxonomy" id="1506179"/>
    <lineage>
        <taxon>Eukaryota</taxon>
        <taxon>Fungi</taxon>
        <taxon>Dikarya</taxon>
        <taxon>Ascomycota</taxon>
        <taxon>Pezizomycotina</taxon>
        <taxon>Eurotiomycetes</taxon>
        <taxon>Eurotiomycetidae</taxon>
        <taxon>Eurotiales</taxon>
        <taxon>Aspergillaceae</taxon>
        <taxon>Penicillium</taxon>
    </lineage>
</organism>
<feature type="coiled-coil region" evidence="1">
    <location>
        <begin position="285"/>
        <end position="368"/>
    </location>
</feature>
<dbReference type="Proteomes" id="UP001141434">
    <property type="component" value="Unassembled WGS sequence"/>
</dbReference>
<dbReference type="RefSeq" id="XP_056507674.1">
    <property type="nucleotide sequence ID" value="XM_056659381.1"/>
</dbReference>
<dbReference type="GeneID" id="81398550"/>
<reference evidence="2" key="2">
    <citation type="journal article" date="2023" name="IMA Fungus">
        <title>Comparative genomic study of the Penicillium genus elucidates a diverse pangenome and 15 lateral gene transfer events.</title>
        <authorList>
            <person name="Petersen C."/>
            <person name="Sorensen T."/>
            <person name="Nielsen M.R."/>
            <person name="Sondergaard T.E."/>
            <person name="Sorensen J.L."/>
            <person name="Fitzpatrick D.A."/>
            <person name="Frisvad J.C."/>
            <person name="Nielsen K.L."/>
        </authorList>
    </citation>
    <scope>NUCLEOTIDE SEQUENCE</scope>
    <source>
        <strain evidence="2">IBT 34128</strain>
    </source>
</reference>
<accession>A0A9W9EM06</accession>
<keyword evidence="3" id="KW-1185">Reference proteome</keyword>
<keyword evidence="1" id="KW-0175">Coiled coil</keyword>
<reference evidence="2" key="1">
    <citation type="submission" date="2022-11" db="EMBL/GenBank/DDBJ databases">
        <authorList>
            <person name="Petersen C."/>
        </authorList>
    </citation>
    <scope>NUCLEOTIDE SEQUENCE</scope>
    <source>
        <strain evidence="2">IBT 34128</strain>
    </source>
</reference>
<feature type="coiled-coil region" evidence="1">
    <location>
        <begin position="118"/>
        <end position="152"/>
    </location>
</feature>
<name>A0A9W9EM06_9EURO</name>
<evidence type="ECO:0000256" key="1">
    <source>
        <dbReference type="SAM" id="Coils"/>
    </source>
</evidence>
<comment type="caution">
    <text evidence="2">The sequence shown here is derived from an EMBL/GenBank/DDBJ whole genome shotgun (WGS) entry which is preliminary data.</text>
</comment>
<dbReference type="OrthoDB" id="5314201at2759"/>
<sequence>MQVLVRIQVELGKSSPGLRLSDYLASAPPKTRQTGMDSSEVVDEVISAFKDRNLLIKRDAIESALTEAAHVEWVSKHLRPDTLLYTKLESSGALQSVIHNLDLDATRPLLEDDLRTAIESLEASTATIQKQAETLELQCEILQKQLGQENSLDQDRTRDIARLRKKHEAGRQSTTVAANGLSDELEASFRNASDQTGAESKRILASLSTRLKQDDKTLVGLEALISGIKSHGNGASTAKQTGHLAAMLADYVAEEIHYRLDRLYLEAIQSKSEPHPDATVEDETITALEDELESLYTEIEILAEMSTKQQFNEPILREIQNEHAQLREVSQQKLEQVLDILIEMTLSKQALKKRLEDRESSCELLEQLATLYQSQAGSQMAPQQSSRRESLRRRSIQPGVLFANTRNPATPAIEQPALENLLRRIGVSPESALRPQVEDGGARGLHEKRIHMSETLQHLKVGVDVPLVAHLAPLDNASQLLTSSLHANSHFETSLPDPDQENALLGLEAELASLQRGVQRLNLDVLHQRDKTQDTFLERWA</sequence>
<gene>
    <name evidence="2" type="ORF">NUU61_008856</name>
</gene>
<proteinExistence type="predicted"/>
<evidence type="ECO:0000313" key="2">
    <source>
        <dbReference type="EMBL" id="KAJ5084277.1"/>
    </source>
</evidence>
<evidence type="ECO:0000313" key="3">
    <source>
        <dbReference type="Proteomes" id="UP001141434"/>
    </source>
</evidence>
<dbReference type="EMBL" id="JAPMSZ010000011">
    <property type="protein sequence ID" value="KAJ5084277.1"/>
    <property type="molecule type" value="Genomic_DNA"/>
</dbReference>
<dbReference type="AlphaFoldDB" id="A0A9W9EM06"/>
<evidence type="ECO:0008006" key="4">
    <source>
        <dbReference type="Google" id="ProtNLM"/>
    </source>
</evidence>
<protein>
    <recommendedName>
        <fullName evidence="4">HAUS augmin-like complex subunit 3 N-terminal domain-containing protein</fullName>
    </recommendedName>
</protein>